<dbReference type="SUPFAM" id="SSF52047">
    <property type="entry name" value="RNI-like"/>
    <property type="match status" value="1"/>
</dbReference>
<dbReference type="InterPro" id="IPR052201">
    <property type="entry name" value="LRR-containing_regulator"/>
</dbReference>
<accession>K0T2C3</accession>
<protein>
    <submittedName>
        <fullName evidence="3">Uncharacterized protein</fullName>
    </submittedName>
</protein>
<dbReference type="InterPro" id="IPR032675">
    <property type="entry name" value="LRR_dom_sf"/>
</dbReference>
<comment type="caution">
    <text evidence="3">The sequence shown here is derived from an EMBL/GenBank/DDBJ whole genome shotgun (WGS) entry which is preliminary data.</text>
</comment>
<reference evidence="3 4" key="1">
    <citation type="journal article" date="2012" name="Genome Biol.">
        <title>Genome and low-iron response of an oceanic diatom adapted to chronic iron limitation.</title>
        <authorList>
            <person name="Lommer M."/>
            <person name="Specht M."/>
            <person name="Roy A.S."/>
            <person name="Kraemer L."/>
            <person name="Andreson R."/>
            <person name="Gutowska M.A."/>
            <person name="Wolf J."/>
            <person name="Bergner S.V."/>
            <person name="Schilhabel M.B."/>
            <person name="Klostermeier U.C."/>
            <person name="Beiko R.G."/>
            <person name="Rosenstiel P."/>
            <person name="Hippler M."/>
            <person name="Laroche J."/>
        </authorList>
    </citation>
    <scope>NUCLEOTIDE SEQUENCE [LARGE SCALE GENOMIC DNA]</scope>
    <source>
        <strain evidence="3 4">CCMP1005</strain>
    </source>
</reference>
<evidence type="ECO:0000256" key="1">
    <source>
        <dbReference type="ARBA" id="ARBA00022737"/>
    </source>
</evidence>
<dbReference type="PANTHER" id="PTHR24111">
    <property type="entry name" value="LEUCINE-RICH REPEAT-CONTAINING PROTEIN 34"/>
    <property type="match status" value="1"/>
</dbReference>
<name>K0T2C3_THAOC</name>
<dbReference type="Gene3D" id="3.80.10.10">
    <property type="entry name" value="Ribonuclease Inhibitor"/>
    <property type="match status" value="1"/>
</dbReference>
<evidence type="ECO:0000256" key="2">
    <source>
        <dbReference type="SAM" id="MobiDB-lite"/>
    </source>
</evidence>
<dbReference type="Proteomes" id="UP000266841">
    <property type="component" value="Unassembled WGS sequence"/>
</dbReference>
<dbReference type="SMART" id="SM00368">
    <property type="entry name" value="LRR_RI"/>
    <property type="match status" value="2"/>
</dbReference>
<dbReference type="PANTHER" id="PTHR24111:SF0">
    <property type="entry name" value="LEUCINE-RICH REPEAT-CONTAINING PROTEIN"/>
    <property type="match status" value="1"/>
</dbReference>
<evidence type="ECO:0000313" key="4">
    <source>
        <dbReference type="Proteomes" id="UP000266841"/>
    </source>
</evidence>
<gene>
    <name evidence="3" type="ORF">THAOC_06591</name>
</gene>
<sequence>MRRIIFPGQDVVECYEIIAASIRRNHVLKRLNWIENRIPSDEQADLLIESIIDNRSIRNIELENCFNHDGVNGCRALAALIASGRSFQELDFSENGLCGMDDAAAALATNPQLERLLIRDNQLNDRDAELIAEALKQNTNLQNVFLDDNSITSAGFERIRAAIYDPSSMNNMESCNHTCWVDLVKGNAHGTPRQRRNRKLYQLLYTRHLDGSNVRHLNAELGEEKYTIKLVPKQVETMHHAPTQNPGVWPASGSYIEVSSILSMAYSDARGLHSWLEAAEARGVERLTSRRLERDPGSHEEDVDADAVPDPPCEVLRHARPRARHQETKDLYVM</sequence>
<feature type="compositionally biased region" description="Basic and acidic residues" evidence="2">
    <location>
        <begin position="289"/>
        <end position="300"/>
    </location>
</feature>
<keyword evidence="1" id="KW-0677">Repeat</keyword>
<proteinExistence type="predicted"/>
<dbReference type="OrthoDB" id="120976at2759"/>
<evidence type="ECO:0000313" key="3">
    <source>
        <dbReference type="EMBL" id="EJK71925.1"/>
    </source>
</evidence>
<feature type="region of interest" description="Disordered" evidence="2">
    <location>
        <begin position="289"/>
        <end position="312"/>
    </location>
</feature>
<dbReference type="EMBL" id="AGNL01006592">
    <property type="protein sequence ID" value="EJK71925.1"/>
    <property type="molecule type" value="Genomic_DNA"/>
</dbReference>
<organism evidence="3 4">
    <name type="scientific">Thalassiosira oceanica</name>
    <name type="common">Marine diatom</name>
    <dbReference type="NCBI Taxonomy" id="159749"/>
    <lineage>
        <taxon>Eukaryota</taxon>
        <taxon>Sar</taxon>
        <taxon>Stramenopiles</taxon>
        <taxon>Ochrophyta</taxon>
        <taxon>Bacillariophyta</taxon>
        <taxon>Coscinodiscophyceae</taxon>
        <taxon>Thalassiosirophycidae</taxon>
        <taxon>Thalassiosirales</taxon>
        <taxon>Thalassiosiraceae</taxon>
        <taxon>Thalassiosira</taxon>
    </lineage>
</organism>
<keyword evidence="4" id="KW-1185">Reference proteome</keyword>
<dbReference type="AlphaFoldDB" id="K0T2C3"/>